<reference evidence="1 2" key="1">
    <citation type="journal article" date="2016" name="Nat. Commun.">
        <title>Thousands of microbial genomes shed light on interconnected biogeochemical processes in an aquifer system.</title>
        <authorList>
            <person name="Anantharaman K."/>
            <person name="Brown C.T."/>
            <person name="Hug L.A."/>
            <person name="Sharon I."/>
            <person name="Castelle C.J."/>
            <person name="Probst A.J."/>
            <person name="Thomas B.C."/>
            <person name="Singh A."/>
            <person name="Wilkins M.J."/>
            <person name="Karaoz U."/>
            <person name="Brodie E.L."/>
            <person name="Williams K.H."/>
            <person name="Hubbard S.S."/>
            <person name="Banfield J.F."/>
        </authorList>
    </citation>
    <scope>NUCLEOTIDE SEQUENCE [LARGE SCALE GENOMIC DNA]</scope>
</reference>
<dbReference type="EMBL" id="MHTF01000050">
    <property type="protein sequence ID" value="OHA56054.1"/>
    <property type="molecule type" value="Genomic_DNA"/>
</dbReference>
<sequence>MVLYLLYIVKYTIADYELTPHALFQIKLLAGALTIAFFKKHVRTALWFQNKSKITAVVFN</sequence>
<proteinExistence type="predicted"/>
<name>A0A1G2Q681_9BACT</name>
<evidence type="ECO:0000313" key="2">
    <source>
        <dbReference type="Proteomes" id="UP000176772"/>
    </source>
</evidence>
<dbReference type="AlphaFoldDB" id="A0A1G2Q681"/>
<protein>
    <submittedName>
        <fullName evidence="1">Uncharacterized protein</fullName>
    </submittedName>
</protein>
<gene>
    <name evidence="1" type="ORF">A2588_01905</name>
</gene>
<dbReference type="Proteomes" id="UP000176772">
    <property type="component" value="Unassembled WGS sequence"/>
</dbReference>
<accession>A0A1G2Q681</accession>
<comment type="caution">
    <text evidence="1">The sequence shown here is derived from an EMBL/GenBank/DDBJ whole genome shotgun (WGS) entry which is preliminary data.</text>
</comment>
<evidence type="ECO:0000313" key="1">
    <source>
        <dbReference type="EMBL" id="OHA56054.1"/>
    </source>
</evidence>
<organism evidence="1 2">
    <name type="scientific">Candidatus Veblenbacteria bacterium RIFOXYD1_FULL_43_11</name>
    <dbReference type="NCBI Taxonomy" id="1802429"/>
    <lineage>
        <taxon>Bacteria</taxon>
        <taxon>Candidatus Vebleniibacteriota</taxon>
    </lineage>
</organism>